<feature type="region of interest" description="Disordered" evidence="11">
    <location>
        <begin position="67"/>
        <end position="110"/>
    </location>
</feature>
<accession>A0A1I7SU80</accession>
<protein>
    <recommendedName>
        <fullName evidence="3">TATA-box-binding protein</fullName>
    </recommendedName>
    <alternativeName>
        <fullName evidence="7">TATA sequence-binding protein</fullName>
    </alternativeName>
    <alternativeName>
        <fullName evidence="9">TATA-binding factor</fullName>
    </alternativeName>
    <alternativeName>
        <fullName evidence="8">TATA-box factor</fullName>
    </alternativeName>
    <alternativeName>
        <fullName evidence="10">Transcription initiation factor TFIID TBP subunit</fullName>
    </alternativeName>
</protein>
<dbReference type="SUPFAM" id="SSF55945">
    <property type="entry name" value="TATA-box binding protein-like"/>
    <property type="match status" value="2"/>
</dbReference>
<dbReference type="InterPro" id="IPR012295">
    <property type="entry name" value="TBP_dom_sf"/>
</dbReference>
<dbReference type="eggNOG" id="KOG3302">
    <property type="taxonomic scope" value="Eukaryota"/>
</dbReference>
<dbReference type="InterPro" id="IPR000814">
    <property type="entry name" value="TBP"/>
</dbReference>
<dbReference type="WBParaSite" id="BXY_1660200.1">
    <property type="protein sequence ID" value="BXY_1660200.1"/>
    <property type="gene ID" value="BXY_1660200"/>
</dbReference>
<evidence type="ECO:0000256" key="7">
    <source>
        <dbReference type="ARBA" id="ARBA00030739"/>
    </source>
</evidence>
<dbReference type="CDD" id="cd04516">
    <property type="entry name" value="TBP_eukaryotes"/>
    <property type="match status" value="1"/>
</dbReference>
<evidence type="ECO:0000313" key="12">
    <source>
        <dbReference type="EMBL" id="CAD5220946.1"/>
    </source>
</evidence>
<keyword evidence="14" id="KW-1185">Reference proteome</keyword>
<reference evidence="15" key="1">
    <citation type="submission" date="2016-11" db="UniProtKB">
        <authorList>
            <consortium name="WormBaseParasite"/>
        </authorList>
    </citation>
    <scope>IDENTIFICATION</scope>
</reference>
<keyword evidence="5" id="KW-0804">Transcription</keyword>
<evidence type="ECO:0000256" key="5">
    <source>
        <dbReference type="ARBA" id="ARBA00023163"/>
    </source>
</evidence>
<evidence type="ECO:0000256" key="4">
    <source>
        <dbReference type="ARBA" id="ARBA00023125"/>
    </source>
</evidence>
<keyword evidence="6" id="KW-0539">Nucleus</keyword>
<evidence type="ECO:0000313" key="14">
    <source>
        <dbReference type="Proteomes" id="UP000659654"/>
    </source>
</evidence>
<dbReference type="GO" id="GO:0001092">
    <property type="term" value="F:TFIIA-class transcription factor complex binding"/>
    <property type="evidence" value="ECO:0007669"/>
    <property type="project" value="UniProtKB-ARBA"/>
</dbReference>
<proteinExistence type="inferred from homology"/>
<dbReference type="PANTHER" id="PTHR10126">
    <property type="entry name" value="TATA-BOX BINDING PROTEIN"/>
    <property type="match status" value="1"/>
</dbReference>
<dbReference type="Proteomes" id="UP000659654">
    <property type="component" value="Unassembled WGS sequence"/>
</dbReference>
<dbReference type="EMBL" id="CAJFDI010000003">
    <property type="protein sequence ID" value="CAD5220946.1"/>
    <property type="molecule type" value="Genomic_DNA"/>
</dbReference>
<dbReference type="HAMAP" id="MF_00408">
    <property type="entry name" value="TATA_bind_prot_arch"/>
    <property type="match status" value="1"/>
</dbReference>
<dbReference type="PRINTS" id="PR00686">
    <property type="entry name" value="TIFACTORIID"/>
</dbReference>
<gene>
    <name evidence="12" type="ORF">BXYJ_LOCUS6432</name>
</gene>
<feature type="compositionally biased region" description="Polar residues" evidence="11">
    <location>
        <begin position="68"/>
        <end position="82"/>
    </location>
</feature>
<evidence type="ECO:0000256" key="10">
    <source>
        <dbReference type="ARBA" id="ARBA00042691"/>
    </source>
</evidence>
<dbReference type="GO" id="GO:0003677">
    <property type="term" value="F:DNA binding"/>
    <property type="evidence" value="ECO:0007669"/>
    <property type="project" value="UniProtKB-KW"/>
</dbReference>
<dbReference type="GO" id="GO:0005634">
    <property type="term" value="C:nucleus"/>
    <property type="evidence" value="ECO:0007669"/>
    <property type="project" value="UniProtKB-SubCell"/>
</dbReference>
<name>A0A1I7SU80_BURXY</name>
<evidence type="ECO:0000256" key="6">
    <source>
        <dbReference type="ARBA" id="ARBA00023242"/>
    </source>
</evidence>
<dbReference type="InterPro" id="IPR030491">
    <property type="entry name" value="TBP_CS"/>
</dbReference>
<comment type="subcellular location">
    <subcellularLocation>
        <location evidence="1">Nucleus</location>
    </subcellularLocation>
</comment>
<sequence length="390" mass="41031">MDPFGQSPAQPGSVMSSLFGAGGQTPASNQTHGANSILNSNLIMGGNSILGPGSLMSGTGPGSVFGLNPQSVIGQTPQSNALNHGPGSILGGLSSSGNGPGSMLNPSSVLNGPGSVLNSLNNPPSVLASVRGPDSVINSQNGPGSVYAEREPASVMNLNGIPQYGDAPPSVMPLAVPMTPLQADFLGNRDLMPASNIPTTAMPATPMSVAIDVPSPTLQNIVSTVNLGVQLDLKKIALHARNAEYNPKRFAAVIMRIREPRTTALIFSSGKMVCTGAKSEEASRLAARKYARIIQKLGFDAKFTEFKVQNMVGSCDVKFPILLEALCIKHSQFSTYEPELFPGLIYRMVKPRVVLLIFVSGKVVITGAKFKRDIDEAFNQIYPILKGFKK</sequence>
<feature type="region of interest" description="Disordered" evidence="11">
    <location>
        <begin position="1"/>
        <end position="33"/>
    </location>
</feature>
<keyword evidence="4" id="KW-0238">DNA-binding</keyword>
<reference evidence="12" key="2">
    <citation type="submission" date="2020-09" db="EMBL/GenBank/DDBJ databases">
        <authorList>
            <person name="Kikuchi T."/>
        </authorList>
    </citation>
    <scope>NUCLEOTIDE SEQUENCE</scope>
    <source>
        <strain evidence="12">Ka4C1</strain>
    </source>
</reference>
<dbReference type="FunFam" id="3.30.310.10:FF:000002">
    <property type="entry name" value="TATA-box-binding protein 2"/>
    <property type="match status" value="1"/>
</dbReference>
<dbReference type="Proteomes" id="UP000582659">
    <property type="component" value="Unassembled WGS sequence"/>
</dbReference>
<dbReference type="AlphaFoldDB" id="A0A1I7SU80"/>
<evidence type="ECO:0000256" key="1">
    <source>
        <dbReference type="ARBA" id="ARBA00004123"/>
    </source>
</evidence>
<dbReference type="GO" id="GO:0006352">
    <property type="term" value="P:DNA-templated transcription initiation"/>
    <property type="evidence" value="ECO:0007669"/>
    <property type="project" value="InterPro"/>
</dbReference>
<organism evidence="13 15">
    <name type="scientific">Bursaphelenchus xylophilus</name>
    <name type="common">Pinewood nematode worm</name>
    <name type="synonym">Aphelenchoides xylophilus</name>
    <dbReference type="NCBI Taxonomy" id="6326"/>
    <lineage>
        <taxon>Eukaryota</taxon>
        <taxon>Metazoa</taxon>
        <taxon>Ecdysozoa</taxon>
        <taxon>Nematoda</taxon>
        <taxon>Chromadorea</taxon>
        <taxon>Rhabditida</taxon>
        <taxon>Tylenchina</taxon>
        <taxon>Tylenchomorpha</taxon>
        <taxon>Aphelenchoidea</taxon>
        <taxon>Aphelenchoididae</taxon>
        <taxon>Bursaphelenchus</taxon>
    </lineage>
</organism>
<evidence type="ECO:0000313" key="15">
    <source>
        <dbReference type="WBParaSite" id="BXY_1660200.1"/>
    </source>
</evidence>
<dbReference type="Pfam" id="PF00352">
    <property type="entry name" value="TBP"/>
    <property type="match status" value="2"/>
</dbReference>
<evidence type="ECO:0000256" key="3">
    <source>
        <dbReference type="ARBA" id="ARBA00021962"/>
    </source>
</evidence>
<dbReference type="SMR" id="A0A1I7SU80"/>
<feature type="compositionally biased region" description="Low complexity" evidence="11">
    <location>
        <begin position="85"/>
        <end position="108"/>
    </location>
</feature>
<dbReference type="PROSITE" id="PS00351">
    <property type="entry name" value="TFIID"/>
    <property type="match status" value="1"/>
</dbReference>
<dbReference type="FunFam" id="3.30.310.10:FF:000001">
    <property type="entry name" value="TATA-box-binding protein 2"/>
    <property type="match status" value="1"/>
</dbReference>
<feature type="compositionally biased region" description="Polar residues" evidence="11">
    <location>
        <begin position="7"/>
        <end position="16"/>
    </location>
</feature>
<dbReference type="InterPro" id="IPR033710">
    <property type="entry name" value="TBP_eukaryotic"/>
</dbReference>
<dbReference type="Gene3D" id="3.30.310.10">
    <property type="entry name" value="TATA-Binding Protein"/>
    <property type="match status" value="2"/>
</dbReference>
<evidence type="ECO:0000256" key="11">
    <source>
        <dbReference type="SAM" id="MobiDB-lite"/>
    </source>
</evidence>
<dbReference type="Proteomes" id="UP000095284">
    <property type="component" value="Unplaced"/>
</dbReference>
<evidence type="ECO:0000313" key="13">
    <source>
        <dbReference type="Proteomes" id="UP000095284"/>
    </source>
</evidence>
<evidence type="ECO:0000256" key="2">
    <source>
        <dbReference type="ARBA" id="ARBA00005560"/>
    </source>
</evidence>
<evidence type="ECO:0000256" key="8">
    <source>
        <dbReference type="ARBA" id="ARBA00033017"/>
    </source>
</evidence>
<comment type="similarity">
    <text evidence="2">Belongs to the TBP family.</text>
</comment>
<dbReference type="EMBL" id="CAJFCV020000003">
    <property type="protein sequence ID" value="CAG9107464.1"/>
    <property type="molecule type" value="Genomic_DNA"/>
</dbReference>
<evidence type="ECO:0000256" key="9">
    <source>
        <dbReference type="ARBA" id="ARBA00042653"/>
    </source>
</evidence>
<dbReference type="OrthoDB" id="2127950at2759"/>